<name>A0A1F5P3V6_9BACT</name>
<evidence type="ECO:0000313" key="1">
    <source>
        <dbReference type="EMBL" id="OGE84588.1"/>
    </source>
</evidence>
<proteinExistence type="predicted"/>
<accession>A0A1F5P3V6</accession>
<evidence type="ECO:0000313" key="2">
    <source>
        <dbReference type="Proteomes" id="UP000176339"/>
    </source>
</evidence>
<dbReference type="AlphaFoldDB" id="A0A1F5P3V6"/>
<dbReference type="EMBL" id="MFEN01000003">
    <property type="protein sequence ID" value="OGE84588.1"/>
    <property type="molecule type" value="Genomic_DNA"/>
</dbReference>
<sequence>MKLLIPKPKETLIATARRIGYVLQHSNPGEQAFTRDLVRGGYPRFHLYVKERDANNWVFNLHLDQKKPVYEGQTAHSGEYDGSVIEEEAMRMWAILKP</sequence>
<organism evidence="1 2">
    <name type="scientific">Candidatus Doudnabacteria bacterium RIFCSPHIGHO2_01_FULL_49_9</name>
    <dbReference type="NCBI Taxonomy" id="1817827"/>
    <lineage>
        <taxon>Bacteria</taxon>
        <taxon>Candidatus Doudnaibacteriota</taxon>
    </lineage>
</organism>
<dbReference type="Proteomes" id="UP000176339">
    <property type="component" value="Unassembled WGS sequence"/>
</dbReference>
<comment type="caution">
    <text evidence="1">The sequence shown here is derived from an EMBL/GenBank/DDBJ whole genome shotgun (WGS) entry which is preliminary data.</text>
</comment>
<protein>
    <submittedName>
        <fullName evidence="1">Uncharacterized protein</fullName>
    </submittedName>
</protein>
<gene>
    <name evidence="1" type="ORF">A2846_03615</name>
</gene>
<reference evidence="1 2" key="1">
    <citation type="journal article" date="2016" name="Nat. Commun.">
        <title>Thousands of microbial genomes shed light on interconnected biogeochemical processes in an aquifer system.</title>
        <authorList>
            <person name="Anantharaman K."/>
            <person name="Brown C.T."/>
            <person name="Hug L.A."/>
            <person name="Sharon I."/>
            <person name="Castelle C.J."/>
            <person name="Probst A.J."/>
            <person name="Thomas B.C."/>
            <person name="Singh A."/>
            <person name="Wilkins M.J."/>
            <person name="Karaoz U."/>
            <person name="Brodie E.L."/>
            <person name="Williams K.H."/>
            <person name="Hubbard S.S."/>
            <person name="Banfield J.F."/>
        </authorList>
    </citation>
    <scope>NUCLEOTIDE SEQUENCE [LARGE SCALE GENOMIC DNA]</scope>
</reference>